<evidence type="ECO:0000313" key="1">
    <source>
        <dbReference type="EMBL" id="KAJ1360819.1"/>
    </source>
</evidence>
<sequence length="88" mass="10416">MLACRRYFMDENIFTVEPFRNRQNHRQILSKGQQNYAISKAKGCGHFPAYRDGYGLALAPLERRRGYSPTEMSMQYLLWNDRVTNPLR</sequence>
<comment type="caution">
    <text evidence="1">The sequence shown here is derived from an EMBL/GenBank/DDBJ whole genome shotgun (WGS) entry which is preliminary data.</text>
</comment>
<dbReference type="EMBL" id="JAHQIW010003977">
    <property type="protein sequence ID" value="KAJ1360819.1"/>
    <property type="molecule type" value="Genomic_DNA"/>
</dbReference>
<reference evidence="1" key="1">
    <citation type="submission" date="2021-06" db="EMBL/GenBank/DDBJ databases">
        <title>Parelaphostrongylus tenuis whole genome reference sequence.</title>
        <authorList>
            <person name="Garwood T.J."/>
            <person name="Larsen P.A."/>
            <person name="Fountain-Jones N.M."/>
            <person name="Garbe J.R."/>
            <person name="Macchietto M.G."/>
            <person name="Kania S.A."/>
            <person name="Gerhold R.W."/>
            <person name="Richards J.E."/>
            <person name="Wolf T.M."/>
        </authorList>
    </citation>
    <scope>NUCLEOTIDE SEQUENCE</scope>
    <source>
        <strain evidence="1">MNPRO001-30</strain>
        <tissue evidence="1">Meninges</tissue>
    </source>
</reference>
<dbReference type="Proteomes" id="UP001196413">
    <property type="component" value="Unassembled WGS sequence"/>
</dbReference>
<protein>
    <submittedName>
        <fullName evidence="1">Uncharacterized protein</fullName>
    </submittedName>
</protein>
<dbReference type="AlphaFoldDB" id="A0AAD5QT65"/>
<proteinExistence type="predicted"/>
<gene>
    <name evidence="1" type="ORF">KIN20_019903</name>
</gene>
<keyword evidence="2" id="KW-1185">Reference proteome</keyword>
<accession>A0AAD5QT65</accession>
<name>A0AAD5QT65_PARTN</name>
<evidence type="ECO:0000313" key="2">
    <source>
        <dbReference type="Proteomes" id="UP001196413"/>
    </source>
</evidence>
<organism evidence="1 2">
    <name type="scientific">Parelaphostrongylus tenuis</name>
    <name type="common">Meningeal worm</name>
    <dbReference type="NCBI Taxonomy" id="148309"/>
    <lineage>
        <taxon>Eukaryota</taxon>
        <taxon>Metazoa</taxon>
        <taxon>Ecdysozoa</taxon>
        <taxon>Nematoda</taxon>
        <taxon>Chromadorea</taxon>
        <taxon>Rhabditida</taxon>
        <taxon>Rhabditina</taxon>
        <taxon>Rhabditomorpha</taxon>
        <taxon>Strongyloidea</taxon>
        <taxon>Metastrongylidae</taxon>
        <taxon>Parelaphostrongylus</taxon>
    </lineage>
</organism>